<keyword evidence="4" id="KW-1185">Reference proteome</keyword>
<evidence type="ECO:0000313" key="4">
    <source>
        <dbReference type="Proteomes" id="UP000283063"/>
    </source>
</evidence>
<keyword evidence="1" id="KW-1133">Transmembrane helix</keyword>
<feature type="transmembrane region" description="Helical" evidence="1">
    <location>
        <begin position="179"/>
        <end position="203"/>
    </location>
</feature>
<evidence type="ECO:0000256" key="1">
    <source>
        <dbReference type="SAM" id="Phobius"/>
    </source>
</evidence>
<keyword evidence="1" id="KW-0812">Transmembrane</keyword>
<reference evidence="3 4" key="1">
    <citation type="submission" date="2018-10" db="EMBL/GenBank/DDBJ databases">
        <title>Parasedimentitalea marina sp. nov., a psychrophilic bacterium isolated from deep seawater of the New Britain Trench.</title>
        <authorList>
            <person name="Cao J."/>
        </authorList>
    </citation>
    <scope>NUCLEOTIDE SEQUENCE [LARGE SCALE GENOMIC DNA]</scope>
    <source>
        <strain evidence="3 4">W43</strain>
    </source>
</reference>
<dbReference type="EMBL" id="CP033219">
    <property type="protein sequence ID" value="AZV80395.1"/>
    <property type="molecule type" value="Genomic_DNA"/>
</dbReference>
<dbReference type="KEGG" id="sedi:EBB79_09225"/>
<keyword evidence="1" id="KW-0472">Membrane</keyword>
<feature type="domain" description="Fatty acid desaturase" evidence="2">
    <location>
        <begin position="50"/>
        <end position="277"/>
    </location>
</feature>
<dbReference type="GO" id="GO:0046513">
    <property type="term" value="P:ceramide biosynthetic process"/>
    <property type="evidence" value="ECO:0007669"/>
    <property type="project" value="TreeGrafter"/>
</dbReference>
<feature type="transmembrane region" description="Helical" evidence="1">
    <location>
        <begin position="27"/>
        <end position="45"/>
    </location>
</feature>
<gene>
    <name evidence="3" type="ORF">EBB79_09225</name>
</gene>
<name>A0A3T0N8W3_9RHOB</name>
<dbReference type="GO" id="GO:0016020">
    <property type="term" value="C:membrane"/>
    <property type="evidence" value="ECO:0007669"/>
    <property type="project" value="GOC"/>
</dbReference>
<proteinExistence type="predicted"/>
<protein>
    <submittedName>
        <fullName evidence="3">Fatty acid desaturase</fullName>
    </submittedName>
</protein>
<dbReference type="AlphaFoldDB" id="A0A3T0N8W3"/>
<feature type="transmembrane region" description="Helical" evidence="1">
    <location>
        <begin position="82"/>
        <end position="102"/>
    </location>
</feature>
<accession>A0A3T0N8W3</accession>
<sequence length="301" mass="34504">MDHKTFLSTLSPTQRETLTARSDVKGIMHLVGHWGAIVLCSSLIVQSAPVWQLVLIVQGVLLVFLFTLLHETSHKTPFRSGWINDVVGHVCGFLLLLPATWFRYFHFAHHRFTQIPGKDPELEAPKPTTWAQYISHISGIPVWISHIKTLLRNALGQQQYAYVPKARVNQITKEARVYLLGYAILFSVSVWQSTPVLFFVWLLPMLLGQPFLRLYLLAEHGRCPAVVDMFKNTRTTFTNRLVRAIAWNMPYHTEHHSYPSVPFHRLPDLHRLIEPHLSVTASSYTAFNKDYILESVKSSKS</sequence>
<dbReference type="RefSeq" id="WP_127748611.1">
    <property type="nucleotide sequence ID" value="NZ_CP033219.1"/>
</dbReference>
<dbReference type="InterPro" id="IPR005804">
    <property type="entry name" value="FA_desaturase_dom"/>
</dbReference>
<dbReference type="Proteomes" id="UP000283063">
    <property type="component" value="Chromosome"/>
</dbReference>
<dbReference type="PANTHER" id="PTHR12879">
    <property type="entry name" value="SPHINGOLIPID DELTA 4 DESATURASE/C-4 HYDROXYLASE PROTEIN DES2"/>
    <property type="match status" value="1"/>
</dbReference>
<feature type="transmembrane region" description="Helical" evidence="1">
    <location>
        <begin position="51"/>
        <end position="70"/>
    </location>
</feature>
<dbReference type="Pfam" id="PF00487">
    <property type="entry name" value="FA_desaturase"/>
    <property type="match status" value="1"/>
</dbReference>
<evidence type="ECO:0000313" key="3">
    <source>
        <dbReference type="EMBL" id="AZV80395.1"/>
    </source>
</evidence>
<dbReference type="GO" id="GO:0042284">
    <property type="term" value="F:sphingolipid delta-4 desaturase activity"/>
    <property type="evidence" value="ECO:0007669"/>
    <property type="project" value="TreeGrafter"/>
</dbReference>
<organism evidence="3 4">
    <name type="scientific">Parasedimentitalea marina</name>
    <dbReference type="NCBI Taxonomy" id="2483033"/>
    <lineage>
        <taxon>Bacteria</taxon>
        <taxon>Pseudomonadati</taxon>
        <taxon>Pseudomonadota</taxon>
        <taxon>Alphaproteobacteria</taxon>
        <taxon>Rhodobacterales</taxon>
        <taxon>Paracoccaceae</taxon>
        <taxon>Parasedimentitalea</taxon>
    </lineage>
</organism>
<dbReference type="PANTHER" id="PTHR12879:SF8">
    <property type="entry name" value="SPHINGOLIPID DELTA(4)-DESATURASE DES1"/>
    <property type="match status" value="1"/>
</dbReference>
<dbReference type="OrthoDB" id="9769653at2"/>
<evidence type="ECO:0000259" key="2">
    <source>
        <dbReference type="Pfam" id="PF00487"/>
    </source>
</evidence>